<dbReference type="InterPro" id="IPR038765">
    <property type="entry name" value="Papain-like_cys_pep_sf"/>
</dbReference>
<dbReference type="Proteomes" id="UP000095281">
    <property type="component" value="Unplaced"/>
</dbReference>
<dbReference type="InterPro" id="IPR001300">
    <property type="entry name" value="Peptidase_C2_calpain_cat"/>
</dbReference>
<dbReference type="Pfam" id="PF00648">
    <property type="entry name" value="Peptidase_C2"/>
    <property type="match status" value="1"/>
</dbReference>
<evidence type="ECO:0000259" key="6">
    <source>
        <dbReference type="PROSITE" id="PS50203"/>
    </source>
</evidence>
<evidence type="ECO:0000256" key="2">
    <source>
        <dbReference type="ARBA" id="ARBA00022670"/>
    </source>
</evidence>
<dbReference type="PROSITE" id="PS50203">
    <property type="entry name" value="CALPAIN_CAT"/>
    <property type="match status" value="1"/>
</dbReference>
<dbReference type="PANTHER" id="PTHR10183:SF379">
    <property type="entry name" value="CALPAIN-5"/>
    <property type="match status" value="1"/>
</dbReference>
<dbReference type="SUPFAM" id="SSF49758">
    <property type="entry name" value="Calpain large subunit, middle domain (domain III)"/>
    <property type="match status" value="1"/>
</dbReference>
<dbReference type="WBParaSite" id="MhA1_Contig270.frz3.gene12">
    <property type="protein sequence ID" value="MhA1_Contig270.frz3.gene12"/>
    <property type="gene ID" value="MhA1_Contig270.frz3.gene12"/>
</dbReference>
<dbReference type="SUPFAM" id="SSF54001">
    <property type="entry name" value="Cysteine proteinases"/>
    <property type="match status" value="1"/>
</dbReference>
<evidence type="ECO:0000313" key="7">
    <source>
        <dbReference type="Proteomes" id="UP000095281"/>
    </source>
</evidence>
<dbReference type="GO" id="GO:0006508">
    <property type="term" value="P:proteolysis"/>
    <property type="evidence" value="ECO:0007669"/>
    <property type="project" value="UniProtKB-KW"/>
</dbReference>
<evidence type="ECO:0000256" key="3">
    <source>
        <dbReference type="ARBA" id="ARBA00022801"/>
    </source>
</evidence>
<dbReference type="PANTHER" id="PTHR10183">
    <property type="entry name" value="CALPAIN"/>
    <property type="match status" value="1"/>
</dbReference>
<feature type="domain" description="Calpain catalytic" evidence="6">
    <location>
        <begin position="1"/>
        <end position="221"/>
    </location>
</feature>
<evidence type="ECO:0000256" key="1">
    <source>
        <dbReference type="ARBA" id="ARBA00007623"/>
    </source>
</evidence>
<sequence length="331" mass="37222">MIPDGQEWGSAGNEYAGIFQFCFWRFGRWIDVIIDDLLPCSKGGKLLFARSKTDNEFWSALLEKAFAKLYGCYENLVGGQLADALQDVSGGVAETLNVRRFISQHKKIMNGTEQVYRSLSKARNNLSNGNLASLSVYKTDGSASKRLFYSLKHAFNRGALIVSAISAKNDEVEKSLECGLGNSKYKAYKICINFIVMGHAYALTAIQFVELDVDKSIPDRGLYTNGKRQAICPNFSATFCFNPQFLLEVSGPGTAEVIFALNQPDQFYGKKRLPYLAVGMQLMRVELNRRQRLHRVDLLLRQPICKELCNNVKKLGTMRLEISAYDDPLYL</sequence>
<keyword evidence="7" id="KW-1185">Reference proteome</keyword>
<organism evidence="7 8">
    <name type="scientific">Meloidogyne hapla</name>
    <name type="common">Root-knot nematode worm</name>
    <dbReference type="NCBI Taxonomy" id="6305"/>
    <lineage>
        <taxon>Eukaryota</taxon>
        <taxon>Metazoa</taxon>
        <taxon>Ecdysozoa</taxon>
        <taxon>Nematoda</taxon>
        <taxon>Chromadorea</taxon>
        <taxon>Rhabditida</taxon>
        <taxon>Tylenchina</taxon>
        <taxon>Tylenchomorpha</taxon>
        <taxon>Tylenchoidea</taxon>
        <taxon>Meloidogynidae</taxon>
        <taxon>Meloidogyninae</taxon>
        <taxon>Meloidogyne</taxon>
    </lineage>
</organism>
<comment type="caution">
    <text evidence="5">Lacks conserved residue(s) required for the propagation of feature annotation.</text>
</comment>
<keyword evidence="4" id="KW-0788">Thiol protease</keyword>
<keyword evidence="3" id="KW-0378">Hydrolase</keyword>
<dbReference type="InterPro" id="IPR022682">
    <property type="entry name" value="Calpain_domain_III"/>
</dbReference>
<evidence type="ECO:0000256" key="4">
    <source>
        <dbReference type="ARBA" id="ARBA00022807"/>
    </source>
</evidence>
<name>A0A1I8BK46_MELHA</name>
<dbReference type="Pfam" id="PF01067">
    <property type="entry name" value="Calpain_III"/>
    <property type="match status" value="1"/>
</dbReference>
<dbReference type="GO" id="GO:0004198">
    <property type="term" value="F:calcium-dependent cysteine-type endopeptidase activity"/>
    <property type="evidence" value="ECO:0007669"/>
    <property type="project" value="InterPro"/>
</dbReference>
<evidence type="ECO:0000313" key="8">
    <source>
        <dbReference type="WBParaSite" id="MhA1_Contig270.frz3.gene12"/>
    </source>
</evidence>
<reference evidence="8" key="1">
    <citation type="submission" date="2016-11" db="UniProtKB">
        <authorList>
            <consortium name="WormBaseParasite"/>
        </authorList>
    </citation>
    <scope>IDENTIFICATION</scope>
</reference>
<dbReference type="AlphaFoldDB" id="A0A1I8BK46"/>
<dbReference type="InterPro" id="IPR036213">
    <property type="entry name" value="Calpain_III_sf"/>
</dbReference>
<protein>
    <submittedName>
        <fullName evidence="8">Calpain catalytic domain-containing protein</fullName>
    </submittedName>
</protein>
<dbReference type="InterPro" id="IPR022684">
    <property type="entry name" value="Calpain_cysteine_protease"/>
</dbReference>
<comment type="similarity">
    <text evidence="1">Belongs to the peptidase C2 family.</text>
</comment>
<dbReference type="SMART" id="SM00230">
    <property type="entry name" value="CysPc"/>
    <property type="match status" value="1"/>
</dbReference>
<proteinExistence type="inferred from homology"/>
<dbReference type="Gene3D" id="2.60.120.380">
    <property type="match status" value="1"/>
</dbReference>
<dbReference type="PRINTS" id="PR00704">
    <property type="entry name" value="CALPAIN"/>
</dbReference>
<keyword evidence="2" id="KW-0645">Protease</keyword>
<evidence type="ECO:0000256" key="5">
    <source>
        <dbReference type="PROSITE-ProRule" id="PRU00239"/>
    </source>
</evidence>
<accession>A0A1I8BK46</accession>
<dbReference type="GO" id="GO:0005737">
    <property type="term" value="C:cytoplasm"/>
    <property type="evidence" value="ECO:0007669"/>
    <property type="project" value="TreeGrafter"/>
</dbReference>